<comment type="subcellular location">
    <subcellularLocation>
        <location evidence="1">Cell membrane</location>
        <topology evidence="1">Multi-pass membrane protein</topology>
    </subcellularLocation>
</comment>
<evidence type="ECO:0000256" key="4">
    <source>
        <dbReference type="ARBA" id="ARBA00022989"/>
    </source>
</evidence>
<evidence type="ECO:0000313" key="7">
    <source>
        <dbReference type="EMBL" id="MCU7693466.1"/>
    </source>
</evidence>
<evidence type="ECO:0000256" key="1">
    <source>
        <dbReference type="ARBA" id="ARBA00004651"/>
    </source>
</evidence>
<dbReference type="GO" id="GO:0043190">
    <property type="term" value="C:ATP-binding cassette (ABC) transporter complex"/>
    <property type="evidence" value="ECO:0007669"/>
    <property type="project" value="TreeGrafter"/>
</dbReference>
<dbReference type="GO" id="GO:0015920">
    <property type="term" value="P:lipopolysaccharide transport"/>
    <property type="evidence" value="ECO:0007669"/>
    <property type="project" value="TreeGrafter"/>
</dbReference>
<organism evidence="7 8">
    <name type="scientific">Haoranjiania flava</name>
    <dbReference type="NCBI Taxonomy" id="1856322"/>
    <lineage>
        <taxon>Bacteria</taxon>
        <taxon>Pseudomonadati</taxon>
        <taxon>Bacteroidota</taxon>
        <taxon>Chitinophagia</taxon>
        <taxon>Chitinophagales</taxon>
        <taxon>Chitinophagaceae</taxon>
        <taxon>Haoranjiania</taxon>
    </lineage>
</organism>
<feature type="transmembrane region" description="Helical" evidence="6">
    <location>
        <begin position="289"/>
        <end position="307"/>
    </location>
</feature>
<feature type="transmembrane region" description="Helical" evidence="6">
    <location>
        <begin position="53"/>
        <end position="79"/>
    </location>
</feature>
<feature type="transmembrane region" description="Helical" evidence="6">
    <location>
        <begin position="314"/>
        <end position="331"/>
    </location>
</feature>
<protein>
    <submittedName>
        <fullName evidence="7">LptF/LptG family permease</fullName>
    </submittedName>
</protein>
<dbReference type="EMBL" id="JAOTPL010000003">
    <property type="protein sequence ID" value="MCU7693466.1"/>
    <property type="molecule type" value="Genomic_DNA"/>
</dbReference>
<evidence type="ECO:0000256" key="5">
    <source>
        <dbReference type="ARBA" id="ARBA00023136"/>
    </source>
</evidence>
<name>A0AAE3INB8_9BACT</name>
<keyword evidence="8" id="KW-1185">Reference proteome</keyword>
<gene>
    <name evidence="7" type="ORF">OD355_02935</name>
</gene>
<evidence type="ECO:0000256" key="6">
    <source>
        <dbReference type="SAM" id="Phobius"/>
    </source>
</evidence>
<sequence length="370" mass="42424">MKIIDWYIIKKFIVTFFFCIFLFTVIAVVVDITEKTDNFLKSGWSTYKIFTDYYLAFIPHIIALLFPLFVFIAVIFFTSKMANRSEIIAILASGTSFNRILLPYFITSIFLSVGLFFASSYYVPKAEVKRTYFEDAYVNANSGYMQITRQNPSMYYRVDSFSYAGIRSYDTASKRGGPVYLYKIKDGKLVYNMRATNIVWDTAGAAKQKMGGKWKFENAFERKVDSLKETITIDSKKEFNFNFTPADLKNDMFAKDKMTSPELRRHIAIEQQRGGENINTYLIELYRRVATPFSVIILTLIGCIIAARKIRGGSGMHIAIGFILAAAYILMDRFSTIFSTKGNLPPMIAAWIPNIIFVFVAIYLYKKAPK</sequence>
<dbReference type="Proteomes" id="UP001209317">
    <property type="component" value="Unassembled WGS sequence"/>
</dbReference>
<comment type="caution">
    <text evidence="7">The sequence shown here is derived from an EMBL/GenBank/DDBJ whole genome shotgun (WGS) entry which is preliminary data.</text>
</comment>
<dbReference type="Pfam" id="PF03739">
    <property type="entry name" value="LptF_LptG"/>
    <property type="match status" value="1"/>
</dbReference>
<dbReference type="PANTHER" id="PTHR33529">
    <property type="entry name" value="SLR0882 PROTEIN-RELATED"/>
    <property type="match status" value="1"/>
</dbReference>
<evidence type="ECO:0000313" key="8">
    <source>
        <dbReference type="Proteomes" id="UP001209317"/>
    </source>
</evidence>
<proteinExistence type="predicted"/>
<evidence type="ECO:0000256" key="2">
    <source>
        <dbReference type="ARBA" id="ARBA00022475"/>
    </source>
</evidence>
<reference evidence="7" key="1">
    <citation type="submission" date="2022-10" db="EMBL/GenBank/DDBJ databases">
        <authorList>
            <person name="Kim H.S."/>
            <person name="Kim J.-S."/>
            <person name="Suh M.K."/>
            <person name="Eom M.K."/>
            <person name="Lee J.-S."/>
        </authorList>
    </citation>
    <scope>NUCLEOTIDE SEQUENCE</scope>
    <source>
        <strain evidence="7">LIP-5</strain>
    </source>
</reference>
<keyword evidence="2" id="KW-1003">Cell membrane</keyword>
<feature type="transmembrane region" description="Helical" evidence="6">
    <location>
        <begin position="343"/>
        <end position="365"/>
    </location>
</feature>
<dbReference type="RefSeq" id="WP_263036954.1">
    <property type="nucleotide sequence ID" value="NZ_JAOTPL010000003.1"/>
</dbReference>
<feature type="transmembrane region" description="Helical" evidence="6">
    <location>
        <begin position="12"/>
        <end position="33"/>
    </location>
</feature>
<feature type="transmembrane region" description="Helical" evidence="6">
    <location>
        <begin position="100"/>
        <end position="123"/>
    </location>
</feature>
<dbReference type="PANTHER" id="PTHR33529:SF8">
    <property type="entry name" value="PERMEASE, YJGP_YJGQ FAMILY"/>
    <property type="match status" value="1"/>
</dbReference>
<dbReference type="InterPro" id="IPR005495">
    <property type="entry name" value="LptG/LptF_permease"/>
</dbReference>
<keyword evidence="4 6" id="KW-1133">Transmembrane helix</keyword>
<keyword evidence="3 6" id="KW-0812">Transmembrane</keyword>
<accession>A0AAE3INB8</accession>
<keyword evidence="5 6" id="KW-0472">Membrane</keyword>
<dbReference type="AlphaFoldDB" id="A0AAE3INB8"/>
<evidence type="ECO:0000256" key="3">
    <source>
        <dbReference type="ARBA" id="ARBA00022692"/>
    </source>
</evidence>